<accession>A0A2V4EBC1</accession>
<gene>
    <name evidence="1" type="ORF">DKK70_00970</name>
</gene>
<dbReference type="OrthoDB" id="7064591at2"/>
<protein>
    <submittedName>
        <fullName evidence="1">Uncharacterized protein</fullName>
    </submittedName>
</protein>
<keyword evidence="2" id="KW-1185">Reference proteome</keyword>
<sequence length="161" mass="19290">MNLSASSTWHRKILENINGNRRRNKMIFEKFLKGETFPVTFGEDLNTVISKLEYPQVYLISKEDESYGVYSQGIEYLFDMNELCLIQFEIDRLKQVYINKNKITENTNYDEFKGYLKQIKVEYEEEEYIDNQKILLIKNNITVYFDGVSNKFITAMRTRTW</sequence>
<dbReference type="EMBL" id="QGLR01000004">
    <property type="protein sequence ID" value="PXZ08371.1"/>
    <property type="molecule type" value="Genomic_DNA"/>
</dbReference>
<name>A0A2V4EBC1_9GAMM</name>
<reference evidence="1 2" key="1">
    <citation type="submission" date="2018-05" db="EMBL/GenBank/DDBJ databases">
        <title>Reference genomes for bee gut microbiota database.</title>
        <authorList>
            <person name="Ellegaard K.M."/>
        </authorList>
    </citation>
    <scope>NUCLEOTIDE SEQUENCE [LARGE SCALE GENOMIC DNA]</scope>
    <source>
        <strain evidence="1 2">ESL0182</strain>
    </source>
</reference>
<proteinExistence type="predicted"/>
<dbReference type="Proteomes" id="UP000247932">
    <property type="component" value="Unassembled WGS sequence"/>
</dbReference>
<dbReference type="RefSeq" id="WP_110432365.1">
    <property type="nucleotide sequence ID" value="NZ_QGLR01000004.1"/>
</dbReference>
<comment type="caution">
    <text evidence="1">The sequence shown here is derived from an EMBL/GenBank/DDBJ whole genome shotgun (WGS) entry which is preliminary data.</text>
</comment>
<evidence type="ECO:0000313" key="2">
    <source>
        <dbReference type="Proteomes" id="UP000247932"/>
    </source>
</evidence>
<organism evidence="1 2">
    <name type="scientific">Gilliamella apicola</name>
    <dbReference type="NCBI Taxonomy" id="1196095"/>
    <lineage>
        <taxon>Bacteria</taxon>
        <taxon>Pseudomonadati</taxon>
        <taxon>Pseudomonadota</taxon>
        <taxon>Gammaproteobacteria</taxon>
        <taxon>Orbales</taxon>
        <taxon>Orbaceae</taxon>
        <taxon>Gilliamella</taxon>
    </lineage>
</organism>
<evidence type="ECO:0000313" key="1">
    <source>
        <dbReference type="EMBL" id="PXZ08371.1"/>
    </source>
</evidence>
<dbReference type="AlphaFoldDB" id="A0A2V4EBC1"/>